<dbReference type="InParanoid" id="F6WD72"/>
<evidence type="ECO:0000313" key="4">
    <source>
        <dbReference type="Proteomes" id="UP000008144"/>
    </source>
</evidence>
<evidence type="ECO:0000256" key="1">
    <source>
        <dbReference type="SAM" id="MobiDB-lite"/>
    </source>
</evidence>
<dbReference type="EMBL" id="EAAA01000024">
    <property type="status" value="NOT_ANNOTATED_CDS"/>
    <property type="molecule type" value="Genomic_DNA"/>
</dbReference>
<keyword evidence="4" id="KW-1185">Reference proteome</keyword>
<evidence type="ECO:0000256" key="2">
    <source>
        <dbReference type="SAM" id="Phobius"/>
    </source>
</evidence>
<reference evidence="3" key="3">
    <citation type="submission" date="2025-08" db="UniProtKB">
        <authorList>
            <consortium name="Ensembl"/>
        </authorList>
    </citation>
    <scope>IDENTIFICATION</scope>
</reference>
<feature type="compositionally biased region" description="Pro residues" evidence="1">
    <location>
        <begin position="133"/>
        <end position="143"/>
    </location>
</feature>
<dbReference type="GeneTree" id="ENSGT00530000066251"/>
<reference evidence="3" key="2">
    <citation type="journal article" date="2008" name="Genome Biol.">
        <title>Improved genome assembly and evidence-based global gene model set for the chordate Ciona intestinalis: new insight into intron and operon populations.</title>
        <authorList>
            <person name="Satou Y."/>
            <person name="Mineta K."/>
            <person name="Ogasawara M."/>
            <person name="Sasakura Y."/>
            <person name="Shoguchi E."/>
            <person name="Ueno K."/>
            <person name="Yamada L."/>
            <person name="Matsumoto J."/>
            <person name="Wasserscheid J."/>
            <person name="Dewar K."/>
            <person name="Wiley G.B."/>
            <person name="Macmil S.L."/>
            <person name="Roe B.A."/>
            <person name="Zeller R.W."/>
            <person name="Hastings K.E."/>
            <person name="Lemaire P."/>
            <person name="Lindquist E."/>
            <person name="Endo T."/>
            <person name="Hotta K."/>
            <person name="Inaba K."/>
        </authorList>
    </citation>
    <scope>NUCLEOTIDE SEQUENCE [LARGE SCALE GENOMIC DNA]</scope>
    <source>
        <strain evidence="3">wild type</strain>
    </source>
</reference>
<keyword evidence="2" id="KW-0812">Transmembrane</keyword>
<protein>
    <submittedName>
        <fullName evidence="3">Uncharacterized protein</fullName>
    </submittedName>
</protein>
<feature type="transmembrane region" description="Helical" evidence="2">
    <location>
        <begin position="67"/>
        <end position="88"/>
    </location>
</feature>
<proteinExistence type="predicted"/>
<dbReference type="Proteomes" id="UP000008144">
    <property type="component" value="Chromosome 1"/>
</dbReference>
<accession>F6WD72</accession>
<dbReference type="Ensembl" id="ENSCINT00000005782.3">
    <property type="protein sequence ID" value="ENSCINP00000005782.3"/>
    <property type="gene ID" value="ENSCING00000002834.3"/>
</dbReference>
<feature type="compositionally biased region" description="Polar residues" evidence="1">
    <location>
        <begin position="154"/>
        <end position="166"/>
    </location>
</feature>
<reference evidence="3" key="4">
    <citation type="submission" date="2025-09" db="UniProtKB">
        <authorList>
            <consortium name="Ensembl"/>
        </authorList>
    </citation>
    <scope>IDENTIFICATION</scope>
</reference>
<organism evidence="3 4">
    <name type="scientific">Ciona intestinalis</name>
    <name type="common">Transparent sea squirt</name>
    <name type="synonym">Ascidia intestinalis</name>
    <dbReference type="NCBI Taxonomy" id="7719"/>
    <lineage>
        <taxon>Eukaryota</taxon>
        <taxon>Metazoa</taxon>
        <taxon>Chordata</taxon>
        <taxon>Tunicata</taxon>
        <taxon>Ascidiacea</taxon>
        <taxon>Phlebobranchia</taxon>
        <taxon>Cionidae</taxon>
        <taxon>Ciona</taxon>
    </lineage>
</organism>
<keyword evidence="2" id="KW-0472">Membrane</keyword>
<name>F6WD72_CIOIN</name>
<reference evidence="4" key="1">
    <citation type="journal article" date="2002" name="Science">
        <title>The draft genome of Ciona intestinalis: insights into chordate and vertebrate origins.</title>
        <authorList>
            <person name="Dehal P."/>
            <person name="Satou Y."/>
            <person name="Campbell R.K."/>
            <person name="Chapman J."/>
            <person name="Degnan B."/>
            <person name="De Tomaso A."/>
            <person name="Davidson B."/>
            <person name="Di Gregorio A."/>
            <person name="Gelpke M."/>
            <person name="Goodstein D.M."/>
            <person name="Harafuji N."/>
            <person name="Hastings K.E."/>
            <person name="Ho I."/>
            <person name="Hotta K."/>
            <person name="Huang W."/>
            <person name="Kawashima T."/>
            <person name="Lemaire P."/>
            <person name="Martinez D."/>
            <person name="Meinertzhagen I.A."/>
            <person name="Necula S."/>
            <person name="Nonaka M."/>
            <person name="Putnam N."/>
            <person name="Rash S."/>
            <person name="Saiga H."/>
            <person name="Satake M."/>
            <person name="Terry A."/>
            <person name="Yamada L."/>
            <person name="Wang H.G."/>
            <person name="Awazu S."/>
            <person name="Azumi K."/>
            <person name="Boore J."/>
            <person name="Branno M."/>
            <person name="Chin-Bow S."/>
            <person name="DeSantis R."/>
            <person name="Doyle S."/>
            <person name="Francino P."/>
            <person name="Keys D.N."/>
            <person name="Haga S."/>
            <person name="Hayashi H."/>
            <person name="Hino K."/>
            <person name="Imai K.S."/>
            <person name="Inaba K."/>
            <person name="Kano S."/>
            <person name="Kobayashi K."/>
            <person name="Kobayashi M."/>
            <person name="Lee B.I."/>
            <person name="Makabe K.W."/>
            <person name="Manohar C."/>
            <person name="Matassi G."/>
            <person name="Medina M."/>
            <person name="Mochizuki Y."/>
            <person name="Mount S."/>
            <person name="Morishita T."/>
            <person name="Miura S."/>
            <person name="Nakayama A."/>
            <person name="Nishizaka S."/>
            <person name="Nomoto H."/>
            <person name="Ohta F."/>
            <person name="Oishi K."/>
            <person name="Rigoutsos I."/>
            <person name="Sano M."/>
            <person name="Sasaki A."/>
            <person name="Sasakura Y."/>
            <person name="Shoguchi E."/>
            <person name="Shin-i T."/>
            <person name="Spagnuolo A."/>
            <person name="Stainier D."/>
            <person name="Suzuki M.M."/>
            <person name="Tassy O."/>
            <person name="Takatori N."/>
            <person name="Tokuoka M."/>
            <person name="Yagi K."/>
            <person name="Yoshizaki F."/>
            <person name="Wada S."/>
            <person name="Zhang C."/>
            <person name="Hyatt P.D."/>
            <person name="Larimer F."/>
            <person name="Detter C."/>
            <person name="Doggett N."/>
            <person name="Glavina T."/>
            <person name="Hawkins T."/>
            <person name="Richardson P."/>
            <person name="Lucas S."/>
            <person name="Kohara Y."/>
            <person name="Levine M."/>
            <person name="Satoh N."/>
            <person name="Rokhsar D.S."/>
        </authorList>
    </citation>
    <scope>NUCLEOTIDE SEQUENCE [LARGE SCALE GENOMIC DNA]</scope>
</reference>
<evidence type="ECO:0000313" key="3">
    <source>
        <dbReference type="Ensembl" id="ENSCINP00000005782.3"/>
    </source>
</evidence>
<dbReference type="HOGENOM" id="CLU_1558740_0_0_1"/>
<dbReference type="AlphaFoldDB" id="F6WD72"/>
<keyword evidence="2" id="KW-1133">Transmembrane helix</keyword>
<feature type="region of interest" description="Disordered" evidence="1">
    <location>
        <begin position="128"/>
        <end position="172"/>
    </location>
</feature>
<sequence>MRSLNQTTQHHGCFQTAINNFRFPILPESQTGRTDALDVCYEMFKDWQNKQDDKDNWTNWTWVIGPGIQVAFEITFGLGAMIFAIFTIKHRMSRSQGMQNQVDQVGMSMVPPPDVNAAQYGAMPVQTYAPGSGVPPPPIPPPSYDMQQQHMQQNYGYQPNMQQPNNYGPPPQ</sequence>